<reference evidence="2 6" key="3">
    <citation type="submission" date="2020-12" db="EMBL/GenBank/DDBJ databases">
        <title>FDA dAtabase for Regulatory Grade micrObial Sequences (FDA-ARGOS): Supporting development and validation of Infectious Disease Dx tests.</title>
        <authorList>
            <person name="Sproer C."/>
            <person name="Gronow S."/>
            <person name="Severitt S."/>
            <person name="Schroder I."/>
            <person name="Tallon L."/>
            <person name="Sadzewicz L."/>
            <person name="Zhao X."/>
            <person name="Boylan J."/>
            <person name="Ott S."/>
            <person name="Bowen H."/>
            <person name="Vavikolanu K."/>
            <person name="Mehta A."/>
            <person name="Aluvathingal J."/>
            <person name="Nadendla S."/>
            <person name="Lowell S."/>
            <person name="Myers T."/>
            <person name="Yan Y."/>
            <person name="Sichtig H."/>
        </authorList>
    </citation>
    <scope>NUCLEOTIDE SEQUENCE [LARGE SCALE GENOMIC DNA]</scope>
    <source>
        <strain evidence="2 6">FDAARGOS_902</strain>
    </source>
</reference>
<sequence length="132" mass="14062">MEAHPRDVACTISRPLAEVAAFAGEPANLPRWAAGLSTGIRNDDGRWIADSPMGPVEVRFVGDVGSGVLDHDVVFPDGTVNRNRLRVRVCGSGCEVVFTVAQHPGMSAADVDRDAAAVAADLERLRSVLEQR</sequence>
<dbReference type="KEGG" id="bcau:I6G59_18000"/>
<protein>
    <submittedName>
        <fullName evidence="1">Polyketide cyclase</fullName>
    </submittedName>
    <submittedName>
        <fullName evidence="2">SRPBCC family protein</fullName>
    </submittedName>
</protein>
<accession>A0A269ZBP6</accession>
<dbReference type="GeneID" id="99773821"/>
<evidence type="ECO:0000313" key="5">
    <source>
        <dbReference type="Proteomes" id="UP000386281"/>
    </source>
</evidence>
<dbReference type="InterPro" id="IPR023393">
    <property type="entry name" value="START-like_dom_sf"/>
</dbReference>
<dbReference type="SUPFAM" id="SSF55961">
    <property type="entry name" value="Bet v1-like"/>
    <property type="match status" value="1"/>
</dbReference>
<dbReference type="AlphaFoldDB" id="A0A269ZBP6"/>
<reference evidence="1 4" key="1">
    <citation type="submission" date="2017-04" db="EMBL/GenBank/DDBJ databases">
        <title>Kefir bacterial isolates.</title>
        <authorList>
            <person name="Kim Y."/>
            <person name="Blasche S."/>
            <person name="Patil K.R."/>
        </authorList>
    </citation>
    <scope>NUCLEOTIDE SEQUENCE [LARGE SCALE GENOMIC DNA]</scope>
    <source>
        <strain evidence="1 4">OG2</strain>
    </source>
</reference>
<reference evidence="3 5" key="2">
    <citation type="submission" date="2019-02" db="EMBL/GenBank/DDBJ databases">
        <authorList>
            <consortium name="Pathogen Informatics"/>
        </authorList>
    </citation>
    <scope>NUCLEOTIDE SEQUENCE [LARGE SCALE GENOMIC DNA]</scope>
    <source>
        <strain evidence="3 5">3012STDY7078520</strain>
    </source>
</reference>
<evidence type="ECO:0000313" key="6">
    <source>
        <dbReference type="Proteomes" id="UP000594979"/>
    </source>
</evidence>
<dbReference type="EMBL" id="NCWY01000010">
    <property type="protein sequence ID" value="PAK94940.1"/>
    <property type="molecule type" value="Genomic_DNA"/>
</dbReference>
<dbReference type="Proteomes" id="UP000216867">
    <property type="component" value="Unassembled WGS sequence"/>
</dbReference>
<evidence type="ECO:0000313" key="4">
    <source>
        <dbReference type="Proteomes" id="UP000216867"/>
    </source>
</evidence>
<dbReference type="Proteomes" id="UP000594979">
    <property type="component" value="Chromosome"/>
</dbReference>
<gene>
    <name evidence="1" type="ORF">B8X04_11885</name>
    <name evidence="2" type="ORF">I6G59_18000</name>
    <name evidence="3" type="ORF">NCTC12391_02179</name>
</gene>
<name>A0A269ZBP6_9MICO</name>
<dbReference type="EMBL" id="CP065682">
    <property type="protein sequence ID" value="QPS33770.1"/>
    <property type="molecule type" value="Genomic_DNA"/>
</dbReference>
<evidence type="ECO:0000313" key="3">
    <source>
        <dbReference type="EMBL" id="VEW13988.1"/>
    </source>
</evidence>
<evidence type="ECO:0000313" key="1">
    <source>
        <dbReference type="EMBL" id="PAK94940.1"/>
    </source>
</evidence>
<dbReference type="Proteomes" id="UP000386281">
    <property type="component" value="Unassembled WGS sequence"/>
</dbReference>
<evidence type="ECO:0000313" key="2">
    <source>
        <dbReference type="EMBL" id="QPS33770.1"/>
    </source>
</evidence>
<dbReference type="Gene3D" id="3.30.530.20">
    <property type="match status" value="1"/>
</dbReference>
<dbReference type="RefSeq" id="WP_009376229.1">
    <property type="nucleotide sequence ID" value="NZ_CAACXN010000015.1"/>
</dbReference>
<dbReference type="EMBL" id="CAACXN010000015">
    <property type="protein sequence ID" value="VEW13988.1"/>
    <property type="molecule type" value="Genomic_DNA"/>
</dbReference>
<proteinExistence type="predicted"/>
<organism evidence="1 4">
    <name type="scientific">Brevibacterium casei</name>
    <dbReference type="NCBI Taxonomy" id="33889"/>
    <lineage>
        <taxon>Bacteria</taxon>
        <taxon>Bacillati</taxon>
        <taxon>Actinomycetota</taxon>
        <taxon>Actinomycetes</taxon>
        <taxon>Micrococcales</taxon>
        <taxon>Brevibacteriaceae</taxon>
        <taxon>Brevibacterium</taxon>
    </lineage>
</organism>